<gene>
    <name evidence="3" type="ORF">OEZ85_010267</name>
</gene>
<dbReference type="PANTHER" id="PTHR36793">
    <property type="entry name" value="RIBOSOMAL RNA SMALL SUBUNIT METHYLTRANSFERASE J"/>
    <property type="match status" value="1"/>
</dbReference>
<feature type="region of interest" description="Disordered" evidence="1">
    <location>
        <begin position="176"/>
        <end position="201"/>
    </location>
</feature>
<evidence type="ECO:0000313" key="3">
    <source>
        <dbReference type="EMBL" id="WIA10057.1"/>
    </source>
</evidence>
<sequence length="201" mass="22239">MIDKNKVLVEELSAYLPDRRSELSAGVVRKLRGSTGFSAVEVFRKYLWFLLRERKFDAAAVQDMVLLKGVLGLSDEQVAEALQERAARIYDKYGTLMLNVDGFTAEGVERKATCRALFSKLLYLTEHEPLVAQGSEAFKTTDLRMIFGATDEDVEKLRIVSLYDMDIEAMESLMKGSSAADSAAQGEQGSQPSGQPDKPSS</sequence>
<organism evidence="3 4">
    <name type="scientific">Tetradesmus obliquus</name>
    <name type="common">Green alga</name>
    <name type="synonym">Acutodesmus obliquus</name>
    <dbReference type="NCBI Taxonomy" id="3088"/>
    <lineage>
        <taxon>Eukaryota</taxon>
        <taxon>Viridiplantae</taxon>
        <taxon>Chlorophyta</taxon>
        <taxon>core chlorophytes</taxon>
        <taxon>Chlorophyceae</taxon>
        <taxon>CS clade</taxon>
        <taxon>Sphaeropleales</taxon>
        <taxon>Scenedesmaceae</taxon>
        <taxon>Tetradesmus</taxon>
    </lineage>
</organism>
<dbReference type="EMBL" id="CP126209">
    <property type="protein sequence ID" value="WIA10057.1"/>
    <property type="molecule type" value="Genomic_DNA"/>
</dbReference>
<dbReference type="InterPro" id="IPR055241">
    <property type="entry name" value="Armadillo_rpt_dom"/>
</dbReference>
<dbReference type="Pfam" id="PF22915">
    <property type="entry name" value="ARMH5"/>
    <property type="match status" value="1"/>
</dbReference>
<protein>
    <recommendedName>
        <fullName evidence="2">Armadillo-like repeats domain-containing protein</fullName>
    </recommendedName>
</protein>
<accession>A0ABY8TLR7</accession>
<feature type="domain" description="Armadillo-like repeats" evidence="2">
    <location>
        <begin position="35"/>
        <end position="126"/>
    </location>
</feature>
<reference evidence="3 4" key="1">
    <citation type="submission" date="2023-05" db="EMBL/GenBank/DDBJ databases">
        <title>A 100% complete, gapless, phased diploid assembly of the Scenedesmus obliquus UTEX 3031 genome.</title>
        <authorList>
            <person name="Biondi T.C."/>
            <person name="Hanschen E.R."/>
            <person name="Kwon T."/>
            <person name="Eng W."/>
            <person name="Kruse C.P.S."/>
            <person name="Koehler S.I."/>
            <person name="Kunde Y."/>
            <person name="Gleasner C.D."/>
            <person name="You Mak K.T."/>
            <person name="Polle J."/>
            <person name="Hovde B.T."/>
            <person name="Starkenburg S.R."/>
        </authorList>
    </citation>
    <scope>NUCLEOTIDE SEQUENCE [LARGE SCALE GENOMIC DNA]</scope>
    <source>
        <strain evidence="3 4">DOE0152z</strain>
    </source>
</reference>
<evidence type="ECO:0000259" key="2">
    <source>
        <dbReference type="Pfam" id="PF22915"/>
    </source>
</evidence>
<evidence type="ECO:0000313" key="4">
    <source>
        <dbReference type="Proteomes" id="UP001244341"/>
    </source>
</evidence>
<dbReference type="Proteomes" id="UP001244341">
    <property type="component" value="Chromosome 2b"/>
</dbReference>
<feature type="compositionally biased region" description="Low complexity" evidence="1">
    <location>
        <begin position="182"/>
        <end position="201"/>
    </location>
</feature>
<name>A0ABY8TLR7_TETOB</name>
<proteinExistence type="predicted"/>
<evidence type="ECO:0000256" key="1">
    <source>
        <dbReference type="SAM" id="MobiDB-lite"/>
    </source>
</evidence>
<keyword evidence="4" id="KW-1185">Reference proteome</keyword>
<dbReference type="PANTHER" id="PTHR36793:SF1">
    <property type="entry name" value="RIBOSOMAL RNA SMALL SUBUNIT METHYLTRANSFERASE J"/>
    <property type="match status" value="1"/>
</dbReference>